<dbReference type="Proteomes" id="UP000198618">
    <property type="component" value="Unassembled WGS sequence"/>
</dbReference>
<dbReference type="InterPro" id="IPR004175">
    <property type="entry name" value="RNA_CPDase"/>
</dbReference>
<dbReference type="NCBIfam" id="TIGR02258">
    <property type="entry name" value="2_5_ligase"/>
    <property type="match status" value="1"/>
</dbReference>
<feature type="active site" description="Proton donor" evidence="2">
    <location>
        <position position="43"/>
    </location>
</feature>
<evidence type="ECO:0000256" key="1">
    <source>
        <dbReference type="ARBA" id="ARBA00022801"/>
    </source>
</evidence>
<dbReference type="AlphaFoldDB" id="A0A1I0HGY7"/>
<keyword evidence="5" id="KW-1185">Reference proteome</keyword>
<organism evidence="4 5">
    <name type="scientific">Oceanobacillus limi</name>
    <dbReference type="NCBI Taxonomy" id="930131"/>
    <lineage>
        <taxon>Bacteria</taxon>
        <taxon>Bacillati</taxon>
        <taxon>Bacillota</taxon>
        <taxon>Bacilli</taxon>
        <taxon>Bacillales</taxon>
        <taxon>Bacillaceae</taxon>
        <taxon>Oceanobacillus</taxon>
    </lineage>
</organism>
<dbReference type="EC" id="3.1.4.58" evidence="2"/>
<dbReference type="InterPro" id="IPR009097">
    <property type="entry name" value="Cyclic_Pdiesterase"/>
</dbReference>
<sequence>MSSPHFFIAIPLPKDLKDLLAAWQAELKEFVPYKQWPHVDDFHVTLKFLGAVPNHRLQKLINELEIIENFAPFRTTVATIDTFGKPDKPRVLWAGVEKTESLFNLQNTVDTCAANVGLPKENRPYRPHITLAKKWDGPKTDQMGTIKQKFMDRTFELQVREIVVYQIFPSQKPKYKVVNSFQLVGGE</sequence>
<dbReference type="OrthoDB" id="9789350at2"/>
<reference evidence="4 5" key="1">
    <citation type="submission" date="2016-10" db="EMBL/GenBank/DDBJ databases">
        <authorList>
            <person name="de Groot N.N."/>
        </authorList>
    </citation>
    <scope>NUCLEOTIDE SEQUENCE [LARGE SCALE GENOMIC DNA]</scope>
    <source>
        <strain evidence="4 5">IBRC-M 10780</strain>
    </source>
</reference>
<name>A0A1I0HGY7_9BACI</name>
<dbReference type="PANTHER" id="PTHR35561">
    <property type="entry name" value="RNA 2',3'-CYCLIC PHOSPHODIESTERASE"/>
    <property type="match status" value="1"/>
</dbReference>
<evidence type="ECO:0000313" key="5">
    <source>
        <dbReference type="Proteomes" id="UP000198618"/>
    </source>
</evidence>
<dbReference type="GO" id="GO:0016874">
    <property type="term" value="F:ligase activity"/>
    <property type="evidence" value="ECO:0007669"/>
    <property type="project" value="UniProtKB-KW"/>
</dbReference>
<dbReference type="InterPro" id="IPR014051">
    <property type="entry name" value="Phosphoesterase_HXTX"/>
</dbReference>
<dbReference type="EMBL" id="FOHE01000033">
    <property type="protein sequence ID" value="SET82332.1"/>
    <property type="molecule type" value="Genomic_DNA"/>
</dbReference>
<evidence type="ECO:0000259" key="3">
    <source>
        <dbReference type="Pfam" id="PF02834"/>
    </source>
</evidence>
<evidence type="ECO:0000313" key="4">
    <source>
        <dbReference type="EMBL" id="SET82332.1"/>
    </source>
</evidence>
<feature type="domain" description="Phosphoesterase HXTX" evidence="3">
    <location>
        <begin position="10"/>
        <end position="93"/>
    </location>
</feature>
<dbReference type="GO" id="GO:0008664">
    <property type="term" value="F:RNA 2',3'-cyclic 3'-phosphodiesterase activity"/>
    <property type="evidence" value="ECO:0007669"/>
    <property type="project" value="UniProtKB-EC"/>
</dbReference>
<feature type="short sequence motif" description="HXTX 2" evidence="2">
    <location>
        <begin position="128"/>
        <end position="131"/>
    </location>
</feature>
<dbReference type="PANTHER" id="PTHR35561:SF1">
    <property type="entry name" value="RNA 2',3'-CYCLIC PHOSPHODIESTERASE"/>
    <property type="match status" value="1"/>
</dbReference>
<keyword evidence="4" id="KW-0436">Ligase</keyword>
<feature type="domain" description="Phosphoesterase HXTX" evidence="3">
    <location>
        <begin position="99"/>
        <end position="167"/>
    </location>
</feature>
<feature type="short sequence motif" description="HXTX 1" evidence="2">
    <location>
        <begin position="43"/>
        <end position="46"/>
    </location>
</feature>
<dbReference type="Gene3D" id="3.90.1140.10">
    <property type="entry name" value="Cyclic phosphodiesterase"/>
    <property type="match status" value="1"/>
</dbReference>
<comment type="function">
    <text evidence="2">Hydrolyzes RNA 2',3'-cyclic phosphodiester to an RNA 2'-phosphomonoester.</text>
</comment>
<keyword evidence="1 2" id="KW-0378">Hydrolase</keyword>
<feature type="active site" description="Proton acceptor" evidence="2">
    <location>
        <position position="128"/>
    </location>
</feature>
<evidence type="ECO:0000256" key="2">
    <source>
        <dbReference type="HAMAP-Rule" id="MF_01940"/>
    </source>
</evidence>
<gene>
    <name evidence="4" type="ORF">SAMN05216389_13315</name>
</gene>
<dbReference type="GO" id="GO:0004113">
    <property type="term" value="F:2',3'-cyclic-nucleotide 3'-phosphodiesterase activity"/>
    <property type="evidence" value="ECO:0007669"/>
    <property type="project" value="InterPro"/>
</dbReference>
<dbReference type="RefSeq" id="WP_090872999.1">
    <property type="nucleotide sequence ID" value="NZ_FOHE01000033.1"/>
</dbReference>
<proteinExistence type="inferred from homology"/>
<dbReference type="Pfam" id="PF02834">
    <property type="entry name" value="LigT_PEase"/>
    <property type="match status" value="2"/>
</dbReference>
<dbReference type="SUPFAM" id="SSF55144">
    <property type="entry name" value="LigT-like"/>
    <property type="match status" value="1"/>
</dbReference>
<dbReference type="HAMAP" id="MF_01940">
    <property type="entry name" value="RNA_CPDase"/>
    <property type="match status" value="1"/>
</dbReference>
<protein>
    <recommendedName>
        <fullName evidence="2">RNA 2',3'-cyclic phosphodiesterase</fullName>
        <shortName evidence="2">RNA 2',3'-CPDase</shortName>
        <ecNumber evidence="2">3.1.4.58</ecNumber>
    </recommendedName>
</protein>
<comment type="similarity">
    <text evidence="2">Belongs to the 2H phosphoesterase superfamily. ThpR family.</text>
</comment>
<comment type="catalytic activity">
    <reaction evidence="2">
        <text>a 3'-end 2',3'-cyclophospho-ribonucleotide-RNA + H2O = a 3'-end 2'-phospho-ribonucleotide-RNA + H(+)</text>
        <dbReference type="Rhea" id="RHEA:11828"/>
        <dbReference type="Rhea" id="RHEA-COMP:10464"/>
        <dbReference type="Rhea" id="RHEA-COMP:17353"/>
        <dbReference type="ChEBI" id="CHEBI:15377"/>
        <dbReference type="ChEBI" id="CHEBI:15378"/>
        <dbReference type="ChEBI" id="CHEBI:83064"/>
        <dbReference type="ChEBI" id="CHEBI:173113"/>
        <dbReference type="EC" id="3.1.4.58"/>
    </reaction>
</comment>
<dbReference type="STRING" id="930131.SAMN05216389_13315"/>
<accession>A0A1I0HGY7</accession>